<evidence type="ECO:0000313" key="4">
    <source>
        <dbReference type="Proteomes" id="UP001438707"/>
    </source>
</evidence>
<dbReference type="InterPro" id="IPR036196">
    <property type="entry name" value="Ptyr_pPase_sf"/>
</dbReference>
<dbReference type="GO" id="GO:0004725">
    <property type="term" value="F:protein tyrosine phosphatase activity"/>
    <property type="evidence" value="ECO:0007669"/>
    <property type="project" value="UniProtKB-EC"/>
</dbReference>
<protein>
    <recommendedName>
        <fullName evidence="1">protein-tyrosine-phosphatase</fullName>
        <ecNumber evidence="1">3.1.3.48</ecNumber>
    </recommendedName>
</protein>
<dbReference type="Proteomes" id="UP001438707">
    <property type="component" value="Unassembled WGS sequence"/>
</dbReference>
<proteinExistence type="predicted"/>
<dbReference type="SMART" id="SM00226">
    <property type="entry name" value="LMWPc"/>
    <property type="match status" value="1"/>
</dbReference>
<dbReference type="InterPro" id="IPR023485">
    <property type="entry name" value="Ptyr_pPase"/>
</dbReference>
<dbReference type="PANTHER" id="PTHR11717:SF7">
    <property type="entry name" value="LOW MOLECULAR WEIGHT PHOSPHOTYROSINE PROTEIN PHOSPHATASE"/>
    <property type="match status" value="1"/>
</dbReference>
<evidence type="ECO:0000256" key="1">
    <source>
        <dbReference type="ARBA" id="ARBA00013064"/>
    </source>
</evidence>
<organism evidence="3 4">
    <name type="scientific">Apatococcus lobatus</name>
    <dbReference type="NCBI Taxonomy" id="904363"/>
    <lineage>
        <taxon>Eukaryota</taxon>
        <taxon>Viridiplantae</taxon>
        <taxon>Chlorophyta</taxon>
        <taxon>core chlorophytes</taxon>
        <taxon>Trebouxiophyceae</taxon>
        <taxon>Chlorellales</taxon>
        <taxon>Chlorellaceae</taxon>
        <taxon>Apatococcus</taxon>
    </lineage>
</organism>
<dbReference type="EC" id="3.1.3.48" evidence="1"/>
<accession>A0AAW1RYW9</accession>
<name>A0AAW1RYW9_9CHLO</name>
<dbReference type="PANTHER" id="PTHR11717">
    <property type="entry name" value="LOW MOLECULAR WEIGHT PROTEIN TYROSINE PHOSPHATASE"/>
    <property type="match status" value="1"/>
</dbReference>
<reference evidence="3 4" key="1">
    <citation type="journal article" date="2024" name="Nat. Commun.">
        <title>Phylogenomics reveals the evolutionary origins of lichenization in chlorophyte algae.</title>
        <authorList>
            <person name="Puginier C."/>
            <person name="Libourel C."/>
            <person name="Otte J."/>
            <person name="Skaloud P."/>
            <person name="Haon M."/>
            <person name="Grisel S."/>
            <person name="Petersen M."/>
            <person name="Berrin J.G."/>
            <person name="Delaux P.M."/>
            <person name="Dal Grande F."/>
            <person name="Keller J."/>
        </authorList>
    </citation>
    <scope>NUCLEOTIDE SEQUENCE [LARGE SCALE GENOMIC DNA]</scope>
    <source>
        <strain evidence="3 4">SAG 2145</strain>
    </source>
</reference>
<dbReference type="InterPro" id="IPR050438">
    <property type="entry name" value="LMW_PTPase"/>
</dbReference>
<comment type="caution">
    <text evidence="3">The sequence shown here is derived from an EMBL/GenBank/DDBJ whole genome shotgun (WGS) entry which is preliminary data.</text>
</comment>
<dbReference type="EMBL" id="JALJOS010000005">
    <property type="protein sequence ID" value="KAK9839037.1"/>
    <property type="molecule type" value="Genomic_DNA"/>
</dbReference>
<dbReference type="AlphaFoldDB" id="A0AAW1RYW9"/>
<dbReference type="Pfam" id="PF01451">
    <property type="entry name" value="LMWPc"/>
    <property type="match status" value="1"/>
</dbReference>
<dbReference type="SUPFAM" id="SSF52788">
    <property type="entry name" value="Phosphotyrosine protein phosphatases I"/>
    <property type="match status" value="1"/>
</dbReference>
<keyword evidence="4" id="KW-1185">Reference proteome</keyword>
<feature type="domain" description="Phosphotyrosine protein phosphatase I" evidence="2">
    <location>
        <begin position="143"/>
        <end position="308"/>
    </location>
</feature>
<evidence type="ECO:0000259" key="2">
    <source>
        <dbReference type="SMART" id="SM00226"/>
    </source>
</evidence>
<evidence type="ECO:0000313" key="3">
    <source>
        <dbReference type="EMBL" id="KAK9839037.1"/>
    </source>
</evidence>
<sequence length="619" mass="68177">MQAQGGTTRLRVVGLPTCPGRAVARRVLKCHSRLDDQHNLSGSRDEEQLGSSRDFQRLKYSDWPQLAQVGLSTGFPVPIERAWPLVQTTRELDLVTQQPITQEWSLQGGHREPASRNGIFRPVFRASPFSAEARRVKAGPAAPTILFLDEGNLCRSVLAEAIMNDFLQKSPVALDIRVDSASLGYCAVGEHDARVEHAARACGLNLPPRSALCFDEVDSIVNTDLVLVMDRFDFSEVFREVAVLDKINPGGFYSSRIKLLGSFQPLATQAAAAADPDIPDPLYGDLEEAALPACIATLRQACRGLLTHLLQLQSRCWGGLRLQEALAQSLQCPLLNDFFSLAGRQGSRVPPVWQEQHSQPNSQALWTLRCVNGQRRVVRRCATRNRVPKGYWTKRENVEQELRSWIQENSYQEDQMPTQAAMRSTGAVMLASAITALGTHRIAEALGLGTQRNQKGHWSSFATLEQELRGFASGEGGPEGPLDCMPSQQDLKKAGRLDLLNAIANWGGMQAVASRMRLCHRRGPSAVRAEIQQLLQEQDQPLQQAHQTSNGLSVMPNKQQLEAWGRQDLAAAIQRHGGFKHFAAQLDLTFQPSQRRKVLAQNASEVAGSSSSVEIAQCG</sequence>
<gene>
    <name evidence="3" type="ORF">WJX74_008237</name>
</gene>
<dbReference type="Gene3D" id="3.40.50.2300">
    <property type="match status" value="1"/>
</dbReference>